<evidence type="ECO:0000256" key="1">
    <source>
        <dbReference type="ARBA" id="ARBA00022670"/>
    </source>
</evidence>
<evidence type="ECO:0000256" key="2">
    <source>
        <dbReference type="ARBA" id="ARBA00022723"/>
    </source>
</evidence>
<dbReference type="SUPFAM" id="SSF102712">
    <property type="entry name" value="JAB1/MPN domain"/>
    <property type="match status" value="1"/>
</dbReference>
<reference evidence="7" key="1">
    <citation type="submission" date="2022-08" db="EMBL/GenBank/DDBJ databases">
        <title>Genomic Encyclopedia of Type Strains, Phase V (KMG-V): Genome sequencing to study the core and pangenomes of soil and plant-associated prokaryotes.</title>
        <authorList>
            <person name="Whitman W."/>
        </authorList>
    </citation>
    <scope>NUCLEOTIDE SEQUENCE</scope>
    <source>
        <strain evidence="7">SP3049</strain>
    </source>
</reference>
<keyword evidence="2" id="KW-0479">Metal-binding</keyword>
<dbReference type="GO" id="GO:0046872">
    <property type="term" value="F:metal ion binding"/>
    <property type="evidence" value="ECO:0007669"/>
    <property type="project" value="UniProtKB-KW"/>
</dbReference>
<feature type="domain" description="JAB" evidence="6">
    <location>
        <begin position="8"/>
        <end position="120"/>
    </location>
</feature>
<evidence type="ECO:0000256" key="5">
    <source>
        <dbReference type="ARBA" id="ARBA00023049"/>
    </source>
</evidence>
<keyword evidence="1" id="KW-0645">Protease</keyword>
<keyword evidence="3" id="KW-0378">Hydrolase</keyword>
<comment type="caution">
    <text evidence="7">The sequence shown here is derived from an EMBL/GenBank/DDBJ whole genome shotgun (WGS) entry which is preliminary data.</text>
</comment>
<evidence type="ECO:0000313" key="8">
    <source>
        <dbReference type="Proteomes" id="UP001155057"/>
    </source>
</evidence>
<sequence length="141" mass="15951">MHRFVQTNEEDPEAGGALIGRYISGTGDVVVDEITVPLPPDEQTRKTFHRTQASHQQKIEMAWMDSGHTQTYLGEWHTHPEAVPVPSELDRLNWTEKLSRDRFGESLFFLIVGTERIRAWEGRPGTGVKNLAGKEQSPSLQ</sequence>
<dbReference type="RefSeq" id="WP_259123917.1">
    <property type="nucleotide sequence ID" value="NZ_JANUAE010000004.1"/>
</dbReference>
<protein>
    <submittedName>
        <fullName evidence="7">Integrative and conjugative element protein (TIGR02256 family)</fullName>
    </submittedName>
</protein>
<dbReference type="AlphaFoldDB" id="A0A9X2QCN0"/>
<gene>
    <name evidence="7" type="ORF">GGP61_001542</name>
</gene>
<dbReference type="EMBL" id="JANUAE010000004">
    <property type="protein sequence ID" value="MCS3709938.1"/>
    <property type="molecule type" value="Genomic_DNA"/>
</dbReference>
<evidence type="ECO:0000256" key="4">
    <source>
        <dbReference type="ARBA" id="ARBA00022833"/>
    </source>
</evidence>
<name>A0A9X2QCN0_9BACT</name>
<organism evidence="7 8">
    <name type="scientific">Salinibacter ruber</name>
    <dbReference type="NCBI Taxonomy" id="146919"/>
    <lineage>
        <taxon>Bacteria</taxon>
        <taxon>Pseudomonadati</taxon>
        <taxon>Rhodothermota</taxon>
        <taxon>Rhodothermia</taxon>
        <taxon>Rhodothermales</taxon>
        <taxon>Salinibacteraceae</taxon>
        <taxon>Salinibacter</taxon>
    </lineage>
</organism>
<evidence type="ECO:0000259" key="6">
    <source>
        <dbReference type="Pfam" id="PF14464"/>
    </source>
</evidence>
<dbReference type="Pfam" id="PF14464">
    <property type="entry name" value="Prok-JAB"/>
    <property type="match status" value="1"/>
</dbReference>
<dbReference type="GO" id="GO:0006508">
    <property type="term" value="P:proteolysis"/>
    <property type="evidence" value="ECO:0007669"/>
    <property type="project" value="UniProtKB-KW"/>
</dbReference>
<keyword evidence="4" id="KW-0862">Zinc</keyword>
<dbReference type="GO" id="GO:0008237">
    <property type="term" value="F:metallopeptidase activity"/>
    <property type="evidence" value="ECO:0007669"/>
    <property type="project" value="UniProtKB-KW"/>
</dbReference>
<proteinExistence type="predicted"/>
<keyword evidence="5" id="KW-0482">Metalloprotease</keyword>
<dbReference type="Gene3D" id="3.40.140.10">
    <property type="entry name" value="Cytidine Deaminase, domain 2"/>
    <property type="match status" value="1"/>
</dbReference>
<dbReference type="InterPro" id="IPR028090">
    <property type="entry name" value="JAB_dom_prok"/>
</dbReference>
<evidence type="ECO:0000313" key="7">
    <source>
        <dbReference type="EMBL" id="MCS3709938.1"/>
    </source>
</evidence>
<evidence type="ECO:0000256" key="3">
    <source>
        <dbReference type="ARBA" id="ARBA00022801"/>
    </source>
</evidence>
<accession>A0A9X2QCN0</accession>
<dbReference type="Proteomes" id="UP001155057">
    <property type="component" value="Unassembled WGS sequence"/>
</dbReference>